<dbReference type="GO" id="GO:0005506">
    <property type="term" value="F:iron ion binding"/>
    <property type="evidence" value="ECO:0007669"/>
    <property type="project" value="TreeGrafter"/>
</dbReference>
<dbReference type="InterPro" id="IPR001199">
    <property type="entry name" value="Cyt_B5-like_heme/steroid-bd"/>
</dbReference>
<dbReference type="OrthoDB" id="10260134at2759"/>
<feature type="transmembrane region" description="Helical" evidence="14">
    <location>
        <begin position="45"/>
        <end position="64"/>
    </location>
</feature>
<evidence type="ECO:0000256" key="10">
    <source>
        <dbReference type="ARBA" id="ARBA00023004"/>
    </source>
</evidence>
<dbReference type="InterPro" id="IPR036400">
    <property type="entry name" value="Cyt_B5-like_heme/steroid_sf"/>
</dbReference>
<dbReference type="PROSITE" id="PS50255">
    <property type="entry name" value="CYTOCHROME_B5_2"/>
    <property type="match status" value="1"/>
</dbReference>
<dbReference type="PROSITE" id="PS00191">
    <property type="entry name" value="CYTOCHROME_B5_1"/>
    <property type="match status" value="1"/>
</dbReference>
<keyword evidence="6" id="KW-0479">Metal-binding</keyword>
<keyword evidence="7" id="KW-0276">Fatty acid metabolism</keyword>
<evidence type="ECO:0000256" key="14">
    <source>
        <dbReference type="SAM" id="Phobius"/>
    </source>
</evidence>
<keyword evidence="9" id="KW-0560">Oxidoreductase</keyword>
<gene>
    <name evidence="16" type="ORF">NEOLEDRAFT_1122368</name>
</gene>
<keyword evidence="5 14" id="KW-0812">Transmembrane</keyword>
<keyword evidence="3" id="KW-0444">Lipid biosynthesis</keyword>
<evidence type="ECO:0000256" key="4">
    <source>
        <dbReference type="ARBA" id="ARBA00022617"/>
    </source>
</evidence>
<evidence type="ECO:0000313" key="16">
    <source>
        <dbReference type="EMBL" id="KZT20631.1"/>
    </source>
</evidence>
<dbReference type="Pfam" id="PF00173">
    <property type="entry name" value="Cyt-b5"/>
    <property type="match status" value="1"/>
</dbReference>
<dbReference type="PRINTS" id="PR00075">
    <property type="entry name" value="FACDDSATRASE"/>
</dbReference>
<keyword evidence="13" id="KW-0275">Fatty acid biosynthesis</keyword>
<dbReference type="InParanoid" id="A0A165P7G8"/>
<organism evidence="16 17">
    <name type="scientific">Neolentinus lepideus HHB14362 ss-1</name>
    <dbReference type="NCBI Taxonomy" id="1314782"/>
    <lineage>
        <taxon>Eukaryota</taxon>
        <taxon>Fungi</taxon>
        <taxon>Dikarya</taxon>
        <taxon>Basidiomycota</taxon>
        <taxon>Agaricomycotina</taxon>
        <taxon>Agaricomycetes</taxon>
        <taxon>Gloeophyllales</taxon>
        <taxon>Gloeophyllaceae</taxon>
        <taxon>Neolentinus</taxon>
    </lineage>
</organism>
<evidence type="ECO:0000259" key="15">
    <source>
        <dbReference type="PROSITE" id="PS50255"/>
    </source>
</evidence>
<dbReference type="InterPro" id="IPR001522">
    <property type="entry name" value="FADS-1_CS"/>
</dbReference>
<sequence>MPQRPEITWRNAYREIRWFSLAVLVLTPMLALYGSFTTPLRRKTCIFSVLYYVFNMLGITAGYHRLWSHRSYNASLLLQYFLACAGAGSVQGSIRFWARLHRAHHRYTDTALDPYSAHLGFWHSHFGWMLVKPRVKPGRAECGDLQKNRVVMWQHRWYFPLAAFWGLLVPVAFCGLTWGDWWGGWYWAGFARLVAVHHSTFAVNSIAHWLGSTPYSDRHSPRDHLVTALLTLGEGYHNFHHQFPSDYRNAIRWYQYDPTKWFISLCAFFRVASNLQRFRESEIQKCRLMMKLKILKKIQDEVEKRWGWGVPVANLEIWSWKKFTQASATRPLMVISGFVHDVSSFMQEHPGGETYLRAHVGKDATSAFYGGTYDHSEVAVNLLATLRVSILRHGVEVVAATPSSNDSHDAPHDGADERCAAHVPPGKKLQIIEVMPHIGLGS</sequence>
<dbReference type="AlphaFoldDB" id="A0A165P7G8"/>
<keyword evidence="8 14" id="KW-1133">Transmembrane helix</keyword>
<feature type="transmembrane region" description="Helical" evidence="14">
    <location>
        <begin position="16"/>
        <end position="33"/>
    </location>
</feature>
<dbReference type="GO" id="GO:0004768">
    <property type="term" value="F:stearoyl-CoA 9-desaturase activity"/>
    <property type="evidence" value="ECO:0007669"/>
    <property type="project" value="InterPro"/>
</dbReference>
<evidence type="ECO:0000256" key="13">
    <source>
        <dbReference type="ARBA" id="ARBA00023160"/>
    </source>
</evidence>
<accession>A0A165P7G8</accession>
<proteinExistence type="inferred from homology"/>
<evidence type="ECO:0000256" key="8">
    <source>
        <dbReference type="ARBA" id="ARBA00022989"/>
    </source>
</evidence>
<keyword evidence="11" id="KW-0443">Lipid metabolism</keyword>
<evidence type="ECO:0000313" key="17">
    <source>
        <dbReference type="Proteomes" id="UP000076761"/>
    </source>
</evidence>
<dbReference type="STRING" id="1314782.A0A165P7G8"/>
<reference evidence="16 17" key="1">
    <citation type="journal article" date="2016" name="Mol. Biol. Evol.">
        <title>Comparative Genomics of Early-Diverging Mushroom-Forming Fungi Provides Insights into the Origins of Lignocellulose Decay Capabilities.</title>
        <authorList>
            <person name="Nagy L.G."/>
            <person name="Riley R."/>
            <person name="Tritt A."/>
            <person name="Adam C."/>
            <person name="Daum C."/>
            <person name="Floudas D."/>
            <person name="Sun H."/>
            <person name="Yadav J.S."/>
            <person name="Pangilinan J."/>
            <person name="Larsson K.H."/>
            <person name="Matsuura K."/>
            <person name="Barry K."/>
            <person name="Labutti K."/>
            <person name="Kuo R."/>
            <person name="Ohm R.A."/>
            <person name="Bhattacharya S.S."/>
            <person name="Shirouzu T."/>
            <person name="Yoshinaga Y."/>
            <person name="Martin F.M."/>
            <person name="Grigoriev I.V."/>
            <person name="Hibbett D.S."/>
        </authorList>
    </citation>
    <scope>NUCLEOTIDE SEQUENCE [LARGE SCALE GENOMIC DNA]</scope>
    <source>
        <strain evidence="16 17">HHB14362 ss-1</strain>
    </source>
</reference>
<dbReference type="InterPro" id="IPR005804">
    <property type="entry name" value="FA_desaturase_dom"/>
</dbReference>
<evidence type="ECO:0000256" key="12">
    <source>
        <dbReference type="ARBA" id="ARBA00023136"/>
    </source>
</evidence>
<dbReference type="SMART" id="SM01117">
    <property type="entry name" value="Cyt-b5"/>
    <property type="match status" value="1"/>
</dbReference>
<comment type="subcellular location">
    <subcellularLocation>
        <location evidence="1">Membrane</location>
        <topology evidence="1">Multi-pass membrane protein</topology>
    </subcellularLocation>
</comment>
<evidence type="ECO:0000256" key="2">
    <source>
        <dbReference type="ARBA" id="ARBA00009295"/>
    </source>
</evidence>
<dbReference type="GO" id="GO:0006636">
    <property type="term" value="P:unsaturated fatty acid biosynthetic process"/>
    <property type="evidence" value="ECO:0007669"/>
    <property type="project" value="InterPro"/>
</dbReference>
<dbReference type="Gene3D" id="3.10.120.10">
    <property type="entry name" value="Cytochrome b5-like heme/steroid binding domain"/>
    <property type="match status" value="1"/>
</dbReference>
<dbReference type="GO" id="GO:0005789">
    <property type="term" value="C:endoplasmic reticulum membrane"/>
    <property type="evidence" value="ECO:0007669"/>
    <property type="project" value="TreeGrafter"/>
</dbReference>
<protein>
    <recommendedName>
        <fullName evidence="15">Cytochrome b5 heme-binding domain-containing protein</fullName>
    </recommendedName>
</protein>
<dbReference type="InterPro" id="IPR018506">
    <property type="entry name" value="Cyt_B5_heme-BS"/>
</dbReference>
<feature type="non-terminal residue" evidence="16">
    <location>
        <position position="442"/>
    </location>
</feature>
<dbReference type="SUPFAM" id="SSF55856">
    <property type="entry name" value="Cytochrome b5-like heme/steroid binding domain"/>
    <property type="match status" value="1"/>
</dbReference>
<dbReference type="CDD" id="cd03505">
    <property type="entry name" value="Delta9-FADS-like"/>
    <property type="match status" value="1"/>
</dbReference>
<dbReference type="InterPro" id="IPR015876">
    <property type="entry name" value="Acyl-CoA_DS"/>
</dbReference>
<dbReference type="PANTHER" id="PTHR11351">
    <property type="entry name" value="ACYL-COA DESATURASE"/>
    <property type="match status" value="1"/>
</dbReference>
<comment type="similarity">
    <text evidence="2">Belongs to the fatty acid desaturase type 1 family.</text>
</comment>
<name>A0A165P7G8_9AGAM</name>
<dbReference type="Pfam" id="PF00487">
    <property type="entry name" value="FA_desaturase"/>
    <property type="match status" value="1"/>
</dbReference>
<feature type="transmembrane region" description="Helical" evidence="14">
    <location>
        <begin position="76"/>
        <end position="98"/>
    </location>
</feature>
<dbReference type="PIRSF" id="PIRSF000345">
    <property type="entry name" value="OLE1"/>
    <property type="match status" value="1"/>
</dbReference>
<keyword evidence="17" id="KW-1185">Reference proteome</keyword>
<dbReference type="Proteomes" id="UP000076761">
    <property type="component" value="Unassembled WGS sequence"/>
</dbReference>
<dbReference type="EMBL" id="KV425617">
    <property type="protein sequence ID" value="KZT20631.1"/>
    <property type="molecule type" value="Genomic_DNA"/>
</dbReference>
<evidence type="ECO:0000256" key="1">
    <source>
        <dbReference type="ARBA" id="ARBA00004141"/>
    </source>
</evidence>
<dbReference type="PANTHER" id="PTHR11351:SF31">
    <property type="entry name" value="DESATURASE 1, ISOFORM A-RELATED"/>
    <property type="match status" value="1"/>
</dbReference>
<evidence type="ECO:0000256" key="11">
    <source>
        <dbReference type="ARBA" id="ARBA00023098"/>
    </source>
</evidence>
<keyword evidence="4" id="KW-0349">Heme</keyword>
<keyword evidence="10" id="KW-0408">Iron</keyword>
<evidence type="ECO:0000256" key="3">
    <source>
        <dbReference type="ARBA" id="ARBA00022516"/>
    </source>
</evidence>
<keyword evidence="12 14" id="KW-0472">Membrane</keyword>
<dbReference type="FunCoup" id="A0A165P7G8">
    <property type="interactions" value="179"/>
</dbReference>
<dbReference type="InterPro" id="IPR009160">
    <property type="entry name" value="Acyl-CoA_deSatase_haem/ster-bd"/>
</dbReference>
<evidence type="ECO:0000256" key="5">
    <source>
        <dbReference type="ARBA" id="ARBA00022692"/>
    </source>
</evidence>
<evidence type="ECO:0000256" key="6">
    <source>
        <dbReference type="ARBA" id="ARBA00022723"/>
    </source>
</evidence>
<evidence type="ECO:0000256" key="9">
    <source>
        <dbReference type="ARBA" id="ARBA00023002"/>
    </source>
</evidence>
<evidence type="ECO:0000256" key="7">
    <source>
        <dbReference type="ARBA" id="ARBA00022832"/>
    </source>
</evidence>
<dbReference type="GO" id="GO:0020037">
    <property type="term" value="F:heme binding"/>
    <property type="evidence" value="ECO:0007669"/>
    <property type="project" value="InterPro"/>
</dbReference>
<dbReference type="PROSITE" id="PS00476">
    <property type="entry name" value="FATTY_ACID_DESATUR_1"/>
    <property type="match status" value="1"/>
</dbReference>
<feature type="domain" description="Cytochrome b5 heme-binding" evidence="15">
    <location>
        <begin position="333"/>
        <end position="392"/>
    </location>
</feature>
<feature type="transmembrane region" description="Helical" evidence="14">
    <location>
        <begin position="157"/>
        <end position="179"/>
    </location>
</feature>